<dbReference type="GeneID" id="29060943"/>
<sequence>MKKRIAIVAATAIGIVTLPAACSLQNQQEHTGCTVTAKDTLYSANDGNSTRTLRVSTSCGAFDVEDSLAGGFNSWDLWQQLEVGKVYDMKTGGYRVGFVSSFPTLIEVTPRD</sequence>
<evidence type="ECO:0000313" key="2">
    <source>
        <dbReference type="Proteomes" id="UP000203815"/>
    </source>
</evidence>
<proteinExistence type="predicted"/>
<dbReference type="KEGG" id="vg:29060943"/>
<reference evidence="1 2" key="1">
    <citation type="submission" date="2016-07" db="EMBL/GenBank/DDBJ databases">
        <authorList>
            <person name="Ahrens W.T."/>
            <person name="Alaniz S.M."/>
            <person name="Alfonso A.J."/>
            <person name="Andrade A.E."/>
            <person name="Blake C.D."/>
            <person name="Denney K.A."/>
            <person name="Edwards N.C."/>
            <person name="Flores L.M."/>
            <person name="Frontera C.D."/>
            <person name="Frontera J.K."/>
            <person name="Goins A.N."/>
            <person name="Harris C.E."/>
            <person name="Hinojosa K.L."/>
            <person name="Long R.M."/>
            <person name="Lopez J.C."/>
            <person name="Miller C.B."/>
            <person name="Mojica J.C."/>
            <person name="Morales C.A."/>
            <person name="Pena M.C."/>
            <person name="Quezada B.E."/>
            <person name="Rincon P.M."/>
            <person name="Robertson S."/>
            <person name="Soto A.J."/>
            <person name="Vasquez A.D."/>
            <person name="Villegas D.K."/>
            <person name="Vulgamore J.L."/>
            <person name="Robertson M."/>
            <person name="Hatherill J.R."/>
            <person name="Dovalina S.A."/>
            <person name="Zhang D."/>
            <person name="Delesalle V.A."/>
            <person name="Garlena R.A."/>
            <person name="Russell D.A."/>
            <person name="Pope W.H."/>
            <person name="Jacobs-Sera D."/>
            <person name="Hendrix R.W."/>
            <person name="Hatfull G.F."/>
        </authorList>
    </citation>
    <scope>NUCLEOTIDE SEQUENCE [LARGE SCALE GENOMIC DNA]</scope>
</reference>
<gene>
    <name evidence="1" type="ORF">SEA_GENGAR_48</name>
</gene>
<keyword evidence="2" id="KW-1185">Reference proteome</keyword>
<protein>
    <submittedName>
        <fullName evidence="1">Uncharacterized protein</fullName>
    </submittedName>
</protein>
<dbReference type="EMBL" id="KX636165">
    <property type="protein sequence ID" value="AON96703.1"/>
    <property type="molecule type" value="Genomic_DNA"/>
</dbReference>
<name>A0A1C9EGU0_9CAUD</name>
<dbReference type="RefSeq" id="YP_009282293.1">
    <property type="nucleotide sequence ID" value="NC_031035.1"/>
</dbReference>
<accession>A0A1C9EGU0</accession>
<organism evidence="1 2">
    <name type="scientific">Mycobacterium phage Gengar</name>
    <dbReference type="NCBI Taxonomy" id="1891963"/>
    <lineage>
        <taxon>Viruses</taxon>
        <taxon>Duplodnaviria</taxon>
        <taxon>Heunggongvirae</taxon>
        <taxon>Uroviricota</taxon>
        <taxon>Caudoviricetes</taxon>
        <taxon>Weiservirinae</taxon>
        <taxon>Kratiovirus</taxon>
        <taxon>Kratiovirus gengar</taxon>
    </lineage>
</organism>
<evidence type="ECO:0000313" key="1">
    <source>
        <dbReference type="EMBL" id="AON96703.1"/>
    </source>
</evidence>
<dbReference type="Proteomes" id="UP000203815">
    <property type="component" value="Segment"/>
</dbReference>
<dbReference type="OrthoDB" id="18463at10239"/>